<organism evidence="2 3">
    <name type="scientific">Puccinia coronata f. sp. avenae</name>
    <dbReference type="NCBI Taxonomy" id="200324"/>
    <lineage>
        <taxon>Eukaryota</taxon>
        <taxon>Fungi</taxon>
        <taxon>Dikarya</taxon>
        <taxon>Basidiomycota</taxon>
        <taxon>Pucciniomycotina</taxon>
        <taxon>Pucciniomycetes</taxon>
        <taxon>Pucciniales</taxon>
        <taxon>Pucciniaceae</taxon>
        <taxon>Puccinia</taxon>
    </lineage>
</organism>
<keyword evidence="3" id="KW-1185">Reference proteome</keyword>
<protein>
    <submittedName>
        <fullName evidence="2">Uncharacterized protein</fullName>
    </submittedName>
</protein>
<dbReference type="Proteomes" id="UP000235388">
    <property type="component" value="Unassembled WGS sequence"/>
</dbReference>
<accession>A0A2N5TX25</accession>
<sequence>MARLSYPPSKYQPGKQADLHAELFPVPARRGGTSLVGRSSSLPGWYRYQLGGEANFLAGHAMDEADTGHPGHPVDDQVYDQYK</sequence>
<comment type="caution">
    <text evidence="2">The sequence shown here is derived from an EMBL/GenBank/DDBJ whole genome shotgun (WGS) entry which is preliminary data.</text>
</comment>
<gene>
    <name evidence="2" type="ORF">PCANC_24017</name>
</gene>
<feature type="compositionally biased region" description="Basic and acidic residues" evidence="1">
    <location>
        <begin position="62"/>
        <end position="75"/>
    </location>
</feature>
<reference evidence="2 3" key="1">
    <citation type="submission" date="2017-11" db="EMBL/GenBank/DDBJ databases">
        <title>De novo assembly and phasing of dikaryotic genomes from two isolates of Puccinia coronata f. sp. avenae, the causal agent of oat crown rust.</title>
        <authorList>
            <person name="Miller M.E."/>
            <person name="Zhang Y."/>
            <person name="Omidvar V."/>
            <person name="Sperschneider J."/>
            <person name="Schwessinger B."/>
            <person name="Raley C."/>
            <person name="Palmer J.M."/>
            <person name="Garnica D."/>
            <person name="Upadhyaya N."/>
            <person name="Rathjen J."/>
            <person name="Taylor J.M."/>
            <person name="Park R.F."/>
            <person name="Dodds P.N."/>
            <person name="Hirsch C.D."/>
            <person name="Kianian S.F."/>
            <person name="Figueroa M."/>
        </authorList>
    </citation>
    <scope>NUCLEOTIDE SEQUENCE [LARGE SCALE GENOMIC DNA]</scope>
    <source>
        <strain evidence="2">12NC29</strain>
    </source>
</reference>
<evidence type="ECO:0000256" key="1">
    <source>
        <dbReference type="SAM" id="MobiDB-lite"/>
    </source>
</evidence>
<proteinExistence type="predicted"/>
<evidence type="ECO:0000313" key="3">
    <source>
        <dbReference type="Proteomes" id="UP000235388"/>
    </source>
</evidence>
<dbReference type="AlphaFoldDB" id="A0A2N5TX25"/>
<dbReference type="EMBL" id="PGCJ01000390">
    <property type="protein sequence ID" value="PLW30053.1"/>
    <property type="molecule type" value="Genomic_DNA"/>
</dbReference>
<name>A0A2N5TX25_9BASI</name>
<feature type="region of interest" description="Disordered" evidence="1">
    <location>
        <begin position="62"/>
        <end position="83"/>
    </location>
</feature>
<evidence type="ECO:0000313" key="2">
    <source>
        <dbReference type="EMBL" id="PLW30053.1"/>
    </source>
</evidence>